<name>A0A1G5VZC8_9HYPH</name>
<evidence type="ECO:0000313" key="3">
    <source>
        <dbReference type="EMBL" id="SDA51209.1"/>
    </source>
</evidence>
<keyword evidence="2" id="KW-0732">Signal</keyword>
<dbReference type="OrthoDB" id="8100668at2"/>
<accession>A0A1G5VZC8</accession>
<proteinExistence type="predicted"/>
<evidence type="ECO:0000256" key="2">
    <source>
        <dbReference type="SAM" id="SignalP"/>
    </source>
</evidence>
<dbReference type="EMBL" id="FMXM01000003">
    <property type="protein sequence ID" value="SDA51209.1"/>
    <property type="molecule type" value="Genomic_DNA"/>
</dbReference>
<feature type="compositionally biased region" description="Gly residues" evidence="1">
    <location>
        <begin position="70"/>
        <end position="84"/>
    </location>
</feature>
<reference evidence="3 4" key="1">
    <citation type="submission" date="2016-10" db="EMBL/GenBank/DDBJ databases">
        <authorList>
            <person name="de Groot N.N."/>
        </authorList>
    </citation>
    <scope>NUCLEOTIDE SEQUENCE [LARGE SCALE GENOMIC DNA]</scope>
    <source>
        <strain evidence="3 4">CGMCC 1.12097</strain>
    </source>
</reference>
<evidence type="ECO:0000313" key="4">
    <source>
        <dbReference type="Proteomes" id="UP000198588"/>
    </source>
</evidence>
<dbReference type="Proteomes" id="UP000198588">
    <property type="component" value="Unassembled WGS sequence"/>
</dbReference>
<evidence type="ECO:0000256" key="1">
    <source>
        <dbReference type="SAM" id="MobiDB-lite"/>
    </source>
</evidence>
<feature type="region of interest" description="Disordered" evidence="1">
    <location>
        <begin position="56"/>
        <end position="84"/>
    </location>
</feature>
<feature type="signal peptide" evidence="2">
    <location>
        <begin position="1"/>
        <end position="24"/>
    </location>
</feature>
<sequence length="84" mass="8021">MTAFLRNALLAAAAVSALTGSALADQTVTSCAKTTLNDLWSGRCCSAAGASDCLGGGNGGRDHHDNGGPSTNGGGNNGGTAGKP</sequence>
<evidence type="ECO:0008006" key="5">
    <source>
        <dbReference type="Google" id="ProtNLM"/>
    </source>
</evidence>
<protein>
    <recommendedName>
        <fullName evidence="5">Glycine rich protein</fullName>
    </recommendedName>
</protein>
<gene>
    <name evidence="3" type="ORF">SAMN02927914_00980</name>
</gene>
<dbReference type="RefSeq" id="WP_091575882.1">
    <property type="nucleotide sequence ID" value="NZ_FMXM01000003.1"/>
</dbReference>
<organism evidence="3 4">
    <name type="scientific">Mesorhizobium qingshengii</name>
    <dbReference type="NCBI Taxonomy" id="1165689"/>
    <lineage>
        <taxon>Bacteria</taxon>
        <taxon>Pseudomonadati</taxon>
        <taxon>Pseudomonadota</taxon>
        <taxon>Alphaproteobacteria</taxon>
        <taxon>Hyphomicrobiales</taxon>
        <taxon>Phyllobacteriaceae</taxon>
        <taxon>Mesorhizobium</taxon>
    </lineage>
</organism>
<feature type="chain" id="PRO_5011431860" description="Glycine rich protein" evidence="2">
    <location>
        <begin position="25"/>
        <end position="84"/>
    </location>
</feature>
<dbReference type="AlphaFoldDB" id="A0A1G5VZC8"/>